<dbReference type="Gene3D" id="1.25.40.20">
    <property type="entry name" value="Ankyrin repeat-containing domain"/>
    <property type="match status" value="1"/>
</dbReference>
<dbReference type="Pfam" id="PF00023">
    <property type="entry name" value="Ank"/>
    <property type="match status" value="1"/>
</dbReference>
<dbReference type="InterPro" id="IPR036770">
    <property type="entry name" value="Ankyrin_rpt-contain_sf"/>
</dbReference>
<dbReference type="GeneID" id="92073952"/>
<keyword evidence="4" id="KW-1185">Reference proteome</keyword>
<accession>A0ABR1QPU6</accession>
<evidence type="ECO:0000256" key="2">
    <source>
        <dbReference type="ARBA" id="ARBA00023043"/>
    </source>
</evidence>
<protein>
    <recommendedName>
        <fullName evidence="5">Fungal N-terminal domain-containing protein</fullName>
    </recommendedName>
</protein>
<dbReference type="PANTHER" id="PTHR24173">
    <property type="entry name" value="ANKYRIN REPEAT CONTAINING"/>
    <property type="match status" value="1"/>
</dbReference>
<evidence type="ECO:0000313" key="3">
    <source>
        <dbReference type="EMBL" id="KAK7959814.1"/>
    </source>
</evidence>
<name>A0ABR1QPU6_9PEZI</name>
<gene>
    <name evidence="3" type="ORF">PG986_004668</name>
</gene>
<evidence type="ECO:0000313" key="4">
    <source>
        <dbReference type="Proteomes" id="UP001391051"/>
    </source>
</evidence>
<proteinExistence type="predicted"/>
<sequence>MTQAPDQARFDPRYPIANLSPLQIFPASLKNMAAESVGLAASVAGLVSLGLQITGGIASYLDALESRRDELTSVRRQNDALAAALDTIKTATSHNSFQGQQHVSATERNTQCCKAELQAIEELLAELADCDTTTWRQDISASHSESLAAIEAGSRNHASELLLLRSEVTTALTPVYEIRDQVPHFERKLDNTADLILSHSAATSAQIRESDRAAQEDVRRSHDLLQATMERQMKKLQAIERLQRETLLVSRAASFASILHAAVDFSFTMTTGAGGFSISPNLTLYATVDGELDPAFRILGLLCGCTRSCKGSIDSFAIACFKNLIKLFDDKKACPAAVTRGNQSLLHSVAQALGYEVLLNSGGPRDLSVFSQLVKMLRGFGVPEFTFNSLNTDFLLASSEYDTARTKDAINILLQENLENQPPVLEPSPSIVIYNSNISWHTTFGILDLYEICPGYAEACGCGLLSMAVTSNDTEEVVHILSRHSDSVSEVDIHGNTVLHLAAAKPRILSILLENADLSLLDKANKYGATVLRVAMHYSGRLCINGASSRRCRRCGCTRCVDILLKAGCNIRTGSRRDHNFTELLRSASELARRRYVVHIKASRISRMRLLSTSFSLLKPIQLISGCIDMKQDYPQLRRSQSCHPANVRVEGDDDWIYREIYDTSLADLFYRYGFRPSPSFFCHPWSYSQCGISCFRWLVVHGVDLFIRLPIQPPGVRSDSEIGLYVAHFVGYAFGRNCSGSTSSDLFDVFGATVTREELNDGCECHCSIGRCDPFIWMLKGMMQKWFEGQRNLRSMCSEMKNFYTRCSIKLTSLTYKAAIRYATFEALELTHTCCDPYSVMQTFDVRFAQRNMDPWLKSDDIVIINQEQTSLLELHGKLVGELTEAASSVIKTDSEGRPLFPDFWRQCWMPRMEEELDKLSGSSLTEAEIKGAEEIGVRWCEQAEAPAKKNPYDESSLEHWFYNLDLICPEYKEPWPEELRQVEELS</sequence>
<keyword evidence="2" id="KW-0040">ANK repeat</keyword>
<dbReference type="EMBL" id="JAQQWE010000003">
    <property type="protein sequence ID" value="KAK7959814.1"/>
    <property type="molecule type" value="Genomic_DNA"/>
</dbReference>
<evidence type="ECO:0008006" key="5">
    <source>
        <dbReference type="Google" id="ProtNLM"/>
    </source>
</evidence>
<dbReference type="RefSeq" id="XP_066703517.1">
    <property type="nucleotide sequence ID" value="XM_066840890.1"/>
</dbReference>
<comment type="caution">
    <text evidence="3">The sequence shown here is derived from an EMBL/GenBank/DDBJ whole genome shotgun (WGS) entry which is preliminary data.</text>
</comment>
<organism evidence="3 4">
    <name type="scientific">Apiospora aurea</name>
    <dbReference type="NCBI Taxonomy" id="335848"/>
    <lineage>
        <taxon>Eukaryota</taxon>
        <taxon>Fungi</taxon>
        <taxon>Dikarya</taxon>
        <taxon>Ascomycota</taxon>
        <taxon>Pezizomycotina</taxon>
        <taxon>Sordariomycetes</taxon>
        <taxon>Xylariomycetidae</taxon>
        <taxon>Amphisphaeriales</taxon>
        <taxon>Apiosporaceae</taxon>
        <taxon>Apiospora</taxon>
    </lineage>
</organism>
<reference evidence="3 4" key="1">
    <citation type="submission" date="2023-01" db="EMBL/GenBank/DDBJ databases">
        <title>Analysis of 21 Apiospora genomes using comparative genomics revels a genus with tremendous synthesis potential of carbohydrate active enzymes and secondary metabolites.</title>
        <authorList>
            <person name="Sorensen T."/>
        </authorList>
    </citation>
    <scope>NUCLEOTIDE SEQUENCE [LARGE SCALE GENOMIC DNA]</scope>
    <source>
        <strain evidence="3 4">CBS 24483</strain>
    </source>
</reference>
<keyword evidence="1" id="KW-0677">Repeat</keyword>
<dbReference type="SUPFAM" id="SSF48403">
    <property type="entry name" value="Ankyrin repeat"/>
    <property type="match status" value="1"/>
</dbReference>
<evidence type="ECO:0000256" key="1">
    <source>
        <dbReference type="ARBA" id="ARBA00022737"/>
    </source>
</evidence>
<dbReference type="InterPro" id="IPR002110">
    <property type="entry name" value="Ankyrin_rpt"/>
</dbReference>
<dbReference type="PANTHER" id="PTHR24173:SF74">
    <property type="entry name" value="ANKYRIN REPEAT DOMAIN-CONTAINING PROTEIN 16"/>
    <property type="match status" value="1"/>
</dbReference>
<dbReference type="Proteomes" id="UP001391051">
    <property type="component" value="Unassembled WGS sequence"/>
</dbReference>